<name>A0A0J1FJY0_9FIRM</name>
<organism evidence="1 2">
    <name type="scientific">Desulfosporosinus acididurans</name>
    <dbReference type="NCBI Taxonomy" id="476652"/>
    <lineage>
        <taxon>Bacteria</taxon>
        <taxon>Bacillati</taxon>
        <taxon>Bacillota</taxon>
        <taxon>Clostridia</taxon>
        <taxon>Eubacteriales</taxon>
        <taxon>Desulfitobacteriaceae</taxon>
        <taxon>Desulfosporosinus</taxon>
    </lineage>
</organism>
<sequence length="204" mass="23165">MSIIHVNQIKNHLIKTYEDLIDMKDVKKVDEKRSQFLTRALAAYSIQYISGISPELAAQSVTDGTKDNGLDAIFYDERKKVLYITQSKWIHDGVGEPENGDIKKYISGLKDLYDLNFERFNIKINEKQEIIKQAMWDPGTKYEVILTYTGINDLSEPSSLDFKDFLSEMNDTSQLVHLTLLNQKSLHTSLTAGLGGELELSNSV</sequence>
<reference evidence="1 2" key="1">
    <citation type="submission" date="2015-06" db="EMBL/GenBank/DDBJ databases">
        <title>Draft genome of the moderately acidophilic sulfate reducer Candidatus Desulfosporosinus acididurans strain M1.</title>
        <authorList>
            <person name="Poehlein A."/>
            <person name="Petzsch P."/>
            <person name="Johnson B.D."/>
            <person name="Schloemann M."/>
            <person name="Daniel R."/>
            <person name="Muehling M."/>
        </authorList>
    </citation>
    <scope>NUCLEOTIDE SEQUENCE [LARGE SCALE GENOMIC DNA]</scope>
    <source>
        <strain evidence="1 2">M1</strain>
    </source>
</reference>
<proteinExistence type="predicted"/>
<dbReference type="EMBL" id="LDZY01000028">
    <property type="protein sequence ID" value="KLU63737.1"/>
    <property type="molecule type" value="Genomic_DNA"/>
</dbReference>
<keyword evidence="2" id="KW-1185">Reference proteome</keyword>
<dbReference type="STRING" id="476652.DEAC_c43400"/>
<evidence type="ECO:0000313" key="1">
    <source>
        <dbReference type="EMBL" id="KLU63737.1"/>
    </source>
</evidence>
<gene>
    <name evidence="1" type="ORF">DEAC_c43400</name>
</gene>
<dbReference type="RefSeq" id="WP_053006562.1">
    <property type="nucleotide sequence ID" value="NZ_LDZY01000028.1"/>
</dbReference>
<dbReference type="AlphaFoldDB" id="A0A0J1FJY0"/>
<comment type="caution">
    <text evidence="1">The sequence shown here is derived from an EMBL/GenBank/DDBJ whole genome shotgun (WGS) entry which is preliminary data.</text>
</comment>
<protein>
    <submittedName>
        <fullName evidence="1">Uncharacterized protein</fullName>
    </submittedName>
</protein>
<accession>A0A0J1FJY0</accession>
<dbReference type="PATRIC" id="fig|476652.3.peg.4608"/>
<evidence type="ECO:0000313" key="2">
    <source>
        <dbReference type="Proteomes" id="UP000036356"/>
    </source>
</evidence>
<dbReference type="Proteomes" id="UP000036356">
    <property type="component" value="Unassembled WGS sequence"/>
</dbReference>